<dbReference type="Proteomes" id="UP001214576">
    <property type="component" value="Unassembled WGS sequence"/>
</dbReference>
<evidence type="ECO:0000313" key="1">
    <source>
        <dbReference type="EMBL" id="KAI4538936.1"/>
    </source>
</evidence>
<reference evidence="1" key="1">
    <citation type="submission" date="2022-03" db="EMBL/GenBank/DDBJ databases">
        <title>Genomic analyses of argali, domestic sheep and their hybrids provide insights into chromosomal evolution, heterosis and genetic basis of agronomic traits.</title>
        <authorList>
            <person name="Li M."/>
        </authorList>
    </citation>
    <scope>NUCLEOTIDE SEQUENCE</scope>
    <source>
        <strain evidence="1">CAU-MHL-2022a</strain>
        <tissue evidence="1">Skin</tissue>
    </source>
</reference>
<dbReference type="EMBL" id="JAKZEL010000012">
    <property type="protein sequence ID" value="KAI4538936.1"/>
    <property type="molecule type" value="Genomic_DNA"/>
</dbReference>
<sequence>MEPDAVQPIDVSKLSSGKEITLVQESSHAECKGFVSSPLKTIPTAVISWKVFGTAMKKVFTYMLHNAAIGMVQTPEDQLMIYFFKRLPQKVKRFLQQKRIHKSKLFVTSPVPRWEDGFQNLQRIWKNGEFSSRYGLGAQAP</sequence>
<protein>
    <submittedName>
        <fullName evidence="1">Uncharacterized protein</fullName>
    </submittedName>
</protein>
<keyword evidence="2" id="KW-1185">Reference proteome</keyword>
<name>A0AAD4U5M4_OVIAM</name>
<dbReference type="AlphaFoldDB" id="A0AAD4U5M4"/>
<proteinExistence type="predicted"/>
<evidence type="ECO:0000313" key="2">
    <source>
        <dbReference type="Proteomes" id="UP001214576"/>
    </source>
</evidence>
<accession>A0AAD4U5M4</accession>
<comment type="caution">
    <text evidence="1">The sequence shown here is derived from an EMBL/GenBank/DDBJ whole genome shotgun (WGS) entry which is preliminary data.</text>
</comment>
<gene>
    <name evidence="1" type="ORF">MG293_011203</name>
</gene>
<organism evidence="1 2">
    <name type="scientific">Ovis ammon polii</name>
    <dbReference type="NCBI Taxonomy" id="230172"/>
    <lineage>
        <taxon>Eukaryota</taxon>
        <taxon>Metazoa</taxon>
        <taxon>Chordata</taxon>
        <taxon>Craniata</taxon>
        <taxon>Vertebrata</taxon>
        <taxon>Euteleostomi</taxon>
        <taxon>Mammalia</taxon>
        <taxon>Eutheria</taxon>
        <taxon>Laurasiatheria</taxon>
        <taxon>Artiodactyla</taxon>
        <taxon>Ruminantia</taxon>
        <taxon>Pecora</taxon>
        <taxon>Bovidae</taxon>
        <taxon>Caprinae</taxon>
        <taxon>Ovis</taxon>
    </lineage>
</organism>